<dbReference type="WBParaSite" id="SSLN_0000761101-mRNA-1">
    <property type="protein sequence ID" value="SSLN_0000761101-mRNA-1"/>
    <property type="gene ID" value="SSLN_0000761101"/>
</dbReference>
<evidence type="ECO:0000313" key="4">
    <source>
        <dbReference type="WBParaSite" id="SSLN_0000761101-mRNA-1"/>
    </source>
</evidence>
<gene>
    <name evidence="2" type="ORF">SSLN_LOCUS7341</name>
</gene>
<dbReference type="EMBL" id="UYSU01034097">
    <property type="protein sequence ID" value="VDL93726.1"/>
    <property type="molecule type" value="Genomic_DNA"/>
</dbReference>
<feature type="region of interest" description="Disordered" evidence="1">
    <location>
        <begin position="112"/>
        <end position="142"/>
    </location>
</feature>
<feature type="compositionally biased region" description="Basic residues" evidence="1">
    <location>
        <begin position="131"/>
        <end position="142"/>
    </location>
</feature>
<feature type="region of interest" description="Disordered" evidence="1">
    <location>
        <begin position="41"/>
        <end position="96"/>
    </location>
</feature>
<evidence type="ECO:0000313" key="3">
    <source>
        <dbReference type="Proteomes" id="UP000275846"/>
    </source>
</evidence>
<dbReference type="Proteomes" id="UP000275846">
    <property type="component" value="Unassembled WGS sequence"/>
</dbReference>
<organism evidence="4">
    <name type="scientific">Schistocephalus solidus</name>
    <name type="common">Tapeworm</name>
    <dbReference type="NCBI Taxonomy" id="70667"/>
    <lineage>
        <taxon>Eukaryota</taxon>
        <taxon>Metazoa</taxon>
        <taxon>Spiralia</taxon>
        <taxon>Lophotrochozoa</taxon>
        <taxon>Platyhelminthes</taxon>
        <taxon>Cestoda</taxon>
        <taxon>Eucestoda</taxon>
        <taxon>Diphyllobothriidea</taxon>
        <taxon>Diphyllobothriidae</taxon>
        <taxon>Schistocephalus</taxon>
    </lineage>
</organism>
<dbReference type="AlphaFoldDB" id="A0A183SSZ3"/>
<feature type="compositionally biased region" description="Polar residues" evidence="1">
    <location>
        <begin position="112"/>
        <end position="122"/>
    </location>
</feature>
<accession>A0A183SSZ3</accession>
<evidence type="ECO:0000256" key="1">
    <source>
        <dbReference type="SAM" id="MobiDB-lite"/>
    </source>
</evidence>
<dbReference type="OrthoDB" id="8117402at2759"/>
<protein>
    <submittedName>
        <fullName evidence="2 4">Uncharacterized protein</fullName>
    </submittedName>
</protein>
<evidence type="ECO:0000313" key="2">
    <source>
        <dbReference type="EMBL" id="VDL93726.1"/>
    </source>
</evidence>
<proteinExistence type="predicted"/>
<name>A0A183SSZ3_SCHSO</name>
<keyword evidence="3" id="KW-1185">Reference proteome</keyword>
<reference evidence="2 3" key="2">
    <citation type="submission" date="2018-11" db="EMBL/GenBank/DDBJ databases">
        <authorList>
            <consortium name="Pathogen Informatics"/>
        </authorList>
    </citation>
    <scope>NUCLEOTIDE SEQUENCE [LARGE SCALE GENOMIC DNA]</scope>
    <source>
        <strain evidence="2 3">NST_G2</strain>
    </source>
</reference>
<sequence>MGLFGHMRIHDSGIHRNADNTVTQWKPSAPAILTAIATTTNTNDILPASPDFSCPQKTRPKRKTDTKKEKVNGQPTSRDSSKKREHGALTISLSSTGITEIITPSTISLIDSQTENTTCDSQSSNPWNSPKPKKNGSKPTHS</sequence>
<reference evidence="4" key="1">
    <citation type="submission" date="2016-06" db="UniProtKB">
        <authorList>
            <consortium name="WormBaseParasite"/>
        </authorList>
    </citation>
    <scope>IDENTIFICATION</scope>
</reference>